<dbReference type="PROSITE" id="PS51820">
    <property type="entry name" value="PA14"/>
    <property type="match status" value="1"/>
</dbReference>
<comment type="similarity">
    <text evidence="1">Belongs to the prespore-cell-inducing factor family.</text>
</comment>
<gene>
    <name evidence="6" type="ORF">RED65_07539</name>
</gene>
<organism evidence="6 7">
    <name type="scientific">Bermanella marisrubri</name>
    <dbReference type="NCBI Taxonomy" id="207949"/>
    <lineage>
        <taxon>Bacteria</taxon>
        <taxon>Pseudomonadati</taxon>
        <taxon>Pseudomonadota</taxon>
        <taxon>Gammaproteobacteria</taxon>
        <taxon>Oceanospirillales</taxon>
        <taxon>Oceanospirillaceae</taxon>
        <taxon>Bermanella</taxon>
    </lineage>
</organism>
<protein>
    <recommendedName>
        <fullName evidence="5">PA14 domain-containing protein</fullName>
    </recommendedName>
</protein>
<dbReference type="Proteomes" id="UP000004263">
    <property type="component" value="Unassembled WGS sequence"/>
</dbReference>
<feature type="chain" id="PRO_5004194437" description="PA14 domain-containing protein" evidence="4">
    <location>
        <begin position="22"/>
        <end position="245"/>
    </location>
</feature>
<sequence>MKQLNLITLIASLLVSPISLADTSNASPQDYDEICQCVDPYNGVRKIPVVIRDFKDSHPDFENMIGTDRGIVKNELGADGRPVYANPHTWTPTTHGEDSFNQWFRNVPNVNTAIPMQLEMVELSPGFWEYSNSDFFPINDMGFGNQGRDKNFHFTLETHLKFFYVEGGSFSFKGDDDLWIFINGKLAIDLGGVHSVQEKVVHLDDIADELGIEPGNTYSFDLFFAERHTTESNFKFQTTFELQCL</sequence>
<evidence type="ECO:0000313" key="6">
    <source>
        <dbReference type="EMBL" id="EAT11073.1"/>
    </source>
</evidence>
<keyword evidence="2 4" id="KW-0732">Signal</keyword>
<feature type="signal peptide" evidence="4">
    <location>
        <begin position="1"/>
        <end position="21"/>
    </location>
</feature>
<dbReference type="InterPro" id="IPR011658">
    <property type="entry name" value="PA14_dom"/>
</dbReference>
<dbReference type="NCBIfam" id="TIGR02148">
    <property type="entry name" value="Fibro_Slime"/>
    <property type="match status" value="1"/>
</dbReference>
<evidence type="ECO:0000256" key="4">
    <source>
        <dbReference type="SAM" id="SignalP"/>
    </source>
</evidence>
<dbReference type="HOGENOM" id="CLU_082720_0_0_6"/>
<evidence type="ECO:0000256" key="3">
    <source>
        <dbReference type="ARBA" id="ARBA00023180"/>
    </source>
</evidence>
<dbReference type="PANTHER" id="PTHR31137">
    <property type="entry name" value="PROTEIN PSIB-RELATED-RELATED"/>
    <property type="match status" value="1"/>
</dbReference>
<evidence type="ECO:0000256" key="2">
    <source>
        <dbReference type="ARBA" id="ARBA00022729"/>
    </source>
</evidence>
<dbReference type="InterPro" id="IPR011874">
    <property type="entry name" value="Fibro_Slime"/>
</dbReference>
<evidence type="ECO:0000259" key="5">
    <source>
        <dbReference type="PROSITE" id="PS51820"/>
    </source>
</evidence>
<comment type="caution">
    <text evidence="6">The sequence shown here is derived from an EMBL/GenBank/DDBJ whole genome shotgun (WGS) entry which is preliminary data.</text>
</comment>
<keyword evidence="3" id="KW-0325">Glycoprotein</keyword>
<proteinExistence type="inferred from homology"/>
<dbReference type="AlphaFoldDB" id="Q1MYP3"/>
<dbReference type="InterPro" id="IPR037524">
    <property type="entry name" value="PA14/GLEYA"/>
</dbReference>
<accession>Q1MYP3</accession>
<dbReference type="Pfam" id="PF07691">
    <property type="entry name" value="PA14"/>
    <property type="match status" value="1"/>
</dbReference>
<dbReference type="STRING" id="207949.RED65_07539"/>
<keyword evidence="7" id="KW-1185">Reference proteome</keyword>
<dbReference type="EMBL" id="AAQH01000024">
    <property type="protein sequence ID" value="EAT11073.1"/>
    <property type="molecule type" value="Genomic_DNA"/>
</dbReference>
<dbReference type="RefSeq" id="WP_007018943.1">
    <property type="nucleotide sequence ID" value="NZ_CH724119.1"/>
</dbReference>
<evidence type="ECO:0000313" key="7">
    <source>
        <dbReference type="Proteomes" id="UP000004263"/>
    </source>
</evidence>
<dbReference type="GO" id="GO:0005576">
    <property type="term" value="C:extracellular region"/>
    <property type="evidence" value="ECO:0007669"/>
    <property type="project" value="TreeGrafter"/>
</dbReference>
<evidence type="ECO:0000256" key="1">
    <source>
        <dbReference type="ARBA" id="ARBA00008709"/>
    </source>
</evidence>
<name>Q1MYP3_9GAMM</name>
<feature type="domain" description="PA14" evidence="5">
    <location>
        <begin position="85"/>
        <end position="245"/>
    </location>
</feature>
<dbReference type="InterPro" id="IPR051154">
    <property type="entry name" value="Prespore-cell_inducing_factor"/>
</dbReference>
<reference evidence="6 7" key="1">
    <citation type="submission" date="2006-03" db="EMBL/GenBank/DDBJ databases">
        <authorList>
            <person name="Pinhassi J."/>
            <person name="Pedros-Alio C."/>
            <person name="Ferriera S."/>
            <person name="Johnson J."/>
            <person name="Kravitz S."/>
            <person name="Halpern A."/>
            <person name="Remington K."/>
            <person name="Beeson K."/>
            <person name="Tran B."/>
            <person name="Rogers Y.-H."/>
            <person name="Friedman R."/>
            <person name="Venter J.C."/>
        </authorList>
    </citation>
    <scope>NUCLEOTIDE SEQUENCE [LARGE SCALE GENOMIC DNA]</scope>
    <source>
        <strain evidence="6 7">RED65</strain>
    </source>
</reference>